<reference evidence="3" key="1">
    <citation type="submission" date="2016-11" db="UniProtKB">
        <authorList>
            <consortium name="WormBaseParasite"/>
        </authorList>
    </citation>
    <scope>IDENTIFICATION</scope>
</reference>
<dbReference type="Proteomes" id="UP000095283">
    <property type="component" value="Unplaced"/>
</dbReference>
<protein>
    <submittedName>
        <fullName evidence="3">Uncharacterized protein</fullName>
    </submittedName>
</protein>
<dbReference type="WBParaSite" id="Hba_08807">
    <property type="protein sequence ID" value="Hba_08807"/>
    <property type="gene ID" value="Hba_08807"/>
</dbReference>
<name>A0A1I7WUD9_HETBA</name>
<sequence>MNGTLLSQKCFSDEQTSLMADLDKFINHVSQFFFPIFITQIYIYIYK</sequence>
<accession>A0A1I7WUD9</accession>
<evidence type="ECO:0000313" key="2">
    <source>
        <dbReference type="Proteomes" id="UP000095283"/>
    </source>
</evidence>
<evidence type="ECO:0000313" key="3">
    <source>
        <dbReference type="WBParaSite" id="Hba_08807"/>
    </source>
</evidence>
<organism evidence="2 3">
    <name type="scientific">Heterorhabditis bacteriophora</name>
    <name type="common">Entomopathogenic nematode worm</name>
    <dbReference type="NCBI Taxonomy" id="37862"/>
    <lineage>
        <taxon>Eukaryota</taxon>
        <taxon>Metazoa</taxon>
        <taxon>Ecdysozoa</taxon>
        <taxon>Nematoda</taxon>
        <taxon>Chromadorea</taxon>
        <taxon>Rhabditida</taxon>
        <taxon>Rhabditina</taxon>
        <taxon>Rhabditomorpha</taxon>
        <taxon>Strongyloidea</taxon>
        <taxon>Heterorhabditidae</taxon>
        <taxon>Heterorhabditis</taxon>
    </lineage>
</organism>
<feature type="transmembrane region" description="Helical" evidence="1">
    <location>
        <begin position="25"/>
        <end position="45"/>
    </location>
</feature>
<evidence type="ECO:0000256" key="1">
    <source>
        <dbReference type="SAM" id="Phobius"/>
    </source>
</evidence>
<keyword evidence="2" id="KW-1185">Reference proteome</keyword>
<keyword evidence="1" id="KW-0812">Transmembrane</keyword>
<keyword evidence="1" id="KW-0472">Membrane</keyword>
<dbReference type="AlphaFoldDB" id="A0A1I7WUD9"/>
<proteinExistence type="predicted"/>
<keyword evidence="1" id="KW-1133">Transmembrane helix</keyword>